<dbReference type="EMBL" id="JACTNG010000010">
    <property type="protein sequence ID" value="MBO1080709.1"/>
    <property type="molecule type" value="Genomic_DNA"/>
</dbReference>
<dbReference type="Proteomes" id="UP001518989">
    <property type="component" value="Unassembled WGS sequence"/>
</dbReference>
<keyword evidence="3" id="KW-1185">Reference proteome</keyword>
<dbReference type="InterPro" id="IPR000073">
    <property type="entry name" value="AB_hydrolase_1"/>
</dbReference>
<dbReference type="Gene3D" id="3.40.50.1820">
    <property type="entry name" value="alpha/beta hydrolase"/>
    <property type="match status" value="1"/>
</dbReference>
<sequence>MPVRRSYVDLPFGQMHLRHAGKGAAAGRPPLLCLHMSPASGLVYERFLDAMGHDRVAIAPDTPGFGQSDPLPEFPEIADYARTMWSLVDALALPGPVDLMGYHTGSLTIAEMARQAPDRARRLILVSAPIYTEEERAALRALYRPGPIFTADGAQLLELWRWFLVFFRVGQDNTLEDAARIFYERLSGRERHWWGHRAAFNYDLAPVLSALPHRVTVLNPDDDLAANTPRAAPLLRDGRVLDLPAFTHGFLDTHTAEAARLVRELLD</sequence>
<evidence type="ECO:0000313" key="2">
    <source>
        <dbReference type="EMBL" id="MBO1080709.1"/>
    </source>
</evidence>
<protein>
    <submittedName>
        <fullName evidence="2">Alpha/beta fold hydrolase</fullName>
    </submittedName>
</protein>
<feature type="domain" description="AB hydrolase-1" evidence="1">
    <location>
        <begin position="29"/>
        <end position="134"/>
    </location>
</feature>
<organism evidence="2 3">
    <name type="scientific">Roseomonas haemaphysalidis</name>
    <dbReference type="NCBI Taxonomy" id="2768162"/>
    <lineage>
        <taxon>Bacteria</taxon>
        <taxon>Pseudomonadati</taxon>
        <taxon>Pseudomonadota</taxon>
        <taxon>Alphaproteobacteria</taxon>
        <taxon>Acetobacterales</taxon>
        <taxon>Roseomonadaceae</taxon>
        <taxon>Roseomonas</taxon>
    </lineage>
</organism>
<dbReference type="InterPro" id="IPR050266">
    <property type="entry name" value="AB_hydrolase_sf"/>
</dbReference>
<evidence type="ECO:0000313" key="3">
    <source>
        <dbReference type="Proteomes" id="UP001518989"/>
    </source>
</evidence>
<gene>
    <name evidence="2" type="ORF">IAI61_16820</name>
</gene>
<evidence type="ECO:0000259" key="1">
    <source>
        <dbReference type="Pfam" id="PF00561"/>
    </source>
</evidence>
<dbReference type="InterPro" id="IPR029058">
    <property type="entry name" value="AB_hydrolase_fold"/>
</dbReference>
<dbReference type="GO" id="GO:0016787">
    <property type="term" value="F:hydrolase activity"/>
    <property type="evidence" value="ECO:0007669"/>
    <property type="project" value="UniProtKB-KW"/>
</dbReference>
<comment type="caution">
    <text evidence="2">The sequence shown here is derived from an EMBL/GenBank/DDBJ whole genome shotgun (WGS) entry which is preliminary data.</text>
</comment>
<name>A0ABS3KTB5_9PROT</name>
<dbReference type="PANTHER" id="PTHR43798:SF33">
    <property type="entry name" value="HYDROLASE, PUTATIVE (AFU_ORTHOLOGUE AFUA_2G14860)-RELATED"/>
    <property type="match status" value="1"/>
</dbReference>
<keyword evidence="2" id="KW-0378">Hydrolase</keyword>
<proteinExistence type="predicted"/>
<dbReference type="RefSeq" id="WP_207418892.1">
    <property type="nucleotide sequence ID" value="NZ_CP061177.1"/>
</dbReference>
<dbReference type="PRINTS" id="PR00111">
    <property type="entry name" value="ABHYDROLASE"/>
</dbReference>
<dbReference type="Pfam" id="PF00561">
    <property type="entry name" value="Abhydrolase_1"/>
    <property type="match status" value="1"/>
</dbReference>
<accession>A0ABS3KTB5</accession>
<reference evidence="2 3" key="1">
    <citation type="submission" date="2020-09" db="EMBL/GenBank/DDBJ databases">
        <title>Roseomonas.</title>
        <authorList>
            <person name="Zhu W."/>
        </authorList>
    </citation>
    <scope>NUCLEOTIDE SEQUENCE [LARGE SCALE GENOMIC DNA]</scope>
    <source>
        <strain evidence="2 3">573</strain>
    </source>
</reference>
<dbReference type="PANTHER" id="PTHR43798">
    <property type="entry name" value="MONOACYLGLYCEROL LIPASE"/>
    <property type="match status" value="1"/>
</dbReference>
<dbReference type="SUPFAM" id="SSF53474">
    <property type="entry name" value="alpha/beta-Hydrolases"/>
    <property type="match status" value="1"/>
</dbReference>